<name>A0A1R3GQ50_9ROSI</name>
<evidence type="ECO:0000313" key="1">
    <source>
        <dbReference type="EMBL" id="OMO60223.1"/>
    </source>
</evidence>
<comment type="caution">
    <text evidence="1">The sequence shown here is derived from an EMBL/GenBank/DDBJ whole genome shotgun (WGS) entry which is preliminary data.</text>
</comment>
<protein>
    <submittedName>
        <fullName evidence="1">Uncharacterized protein</fullName>
    </submittedName>
</protein>
<evidence type="ECO:0000313" key="2">
    <source>
        <dbReference type="Proteomes" id="UP000187203"/>
    </source>
</evidence>
<accession>A0A1R3GQ50</accession>
<organism evidence="1 2">
    <name type="scientific">Corchorus olitorius</name>
    <dbReference type="NCBI Taxonomy" id="93759"/>
    <lineage>
        <taxon>Eukaryota</taxon>
        <taxon>Viridiplantae</taxon>
        <taxon>Streptophyta</taxon>
        <taxon>Embryophyta</taxon>
        <taxon>Tracheophyta</taxon>
        <taxon>Spermatophyta</taxon>
        <taxon>Magnoliopsida</taxon>
        <taxon>eudicotyledons</taxon>
        <taxon>Gunneridae</taxon>
        <taxon>Pentapetalae</taxon>
        <taxon>rosids</taxon>
        <taxon>malvids</taxon>
        <taxon>Malvales</taxon>
        <taxon>Malvaceae</taxon>
        <taxon>Grewioideae</taxon>
        <taxon>Apeibeae</taxon>
        <taxon>Corchorus</taxon>
    </lineage>
</organism>
<dbReference type="EMBL" id="AWUE01021935">
    <property type="protein sequence ID" value="OMO60223.1"/>
    <property type="molecule type" value="Genomic_DNA"/>
</dbReference>
<keyword evidence="2" id="KW-1185">Reference proteome</keyword>
<sequence>MLVGQEWLKMLVVGQVVEATMLMAQIRMLKLTKKGKRVHSCLQMSSTALLKLIVKIRRQMMLKDASQVAYISGLMDLYQSSLKIRFSLGLLNSKQH</sequence>
<dbReference type="AlphaFoldDB" id="A0A1R3GQ50"/>
<dbReference type="Proteomes" id="UP000187203">
    <property type="component" value="Unassembled WGS sequence"/>
</dbReference>
<reference evidence="2" key="1">
    <citation type="submission" date="2013-09" db="EMBL/GenBank/DDBJ databases">
        <title>Corchorus olitorius genome sequencing.</title>
        <authorList>
            <person name="Alam M."/>
            <person name="Haque M.S."/>
            <person name="Islam M.S."/>
            <person name="Emdad E.M."/>
            <person name="Islam M.M."/>
            <person name="Ahmed B."/>
            <person name="Halim A."/>
            <person name="Hossen Q.M.M."/>
            <person name="Hossain M.Z."/>
            <person name="Ahmed R."/>
            <person name="Khan M.M."/>
            <person name="Islam R."/>
            <person name="Rashid M.M."/>
            <person name="Khan S.A."/>
            <person name="Rahman M.S."/>
            <person name="Alam M."/>
            <person name="Yahiya A.S."/>
            <person name="Khan M.S."/>
            <person name="Azam M.S."/>
            <person name="Haque T."/>
            <person name="Lashkar M.Z.H."/>
            <person name="Akhand A.I."/>
            <person name="Morshed G."/>
            <person name="Roy S."/>
            <person name="Uddin K.S."/>
            <person name="Rabeya T."/>
            <person name="Hossain A.S."/>
            <person name="Chowdhury A."/>
            <person name="Snigdha A.R."/>
            <person name="Mortoza M.S."/>
            <person name="Matin S.A."/>
            <person name="Hoque S.M.E."/>
            <person name="Islam M.K."/>
            <person name="Roy D.K."/>
            <person name="Haider R."/>
            <person name="Moosa M.M."/>
            <person name="Elias S.M."/>
            <person name="Hasan A.M."/>
            <person name="Jahan S."/>
            <person name="Shafiuddin M."/>
            <person name="Mahmood N."/>
            <person name="Shommy N.S."/>
        </authorList>
    </citation>
    <scope>NUCLEOTIDE SEQUENCE [LARGE SCALE GENOMIC DNA]</scope>
    <source>
        <strain evidence="2">cv. O-4</strain>
    </source>
</reference>
<gene>
    <name evidence="1" type="ORF">COLO4_33892</name>
</gene>
<proteinExistence type="predicted"/>